<dbReference type="InterPro" id="IPR058353">
    <property type="entry name" value="DUF8040"/>
</dbReference>
<feature type="domain" description="DUF8040" evidence="2">
    <location>
        <begin position="1"/>
        <end position="56"/>
    </location>
</feature>
<protein>
    <submittedName>
        <fullName evidence="3">Retrotransposon protein</fullName>
    </submittedName>
</protein>
<feature type="signal peptide" evidence="1">
    <location>
        <begin position="1"/>
        <end position="22"/>
    </location>
</feature>
<dbReference type="PANTHER" id="PTHR46250">
    <property type="entry name" value="MYB/SANT-LIKE DNA-BINDING DOMAIN PROTEIN-RELATED"/>
    <property type="match status" value="1"/>
</dbReference>
<feature type="chain" id="PRO_5022779248" evidence="1">
    <location>
        <begin position="23"/>
        <end position="165"/>
    </location>
</feature>
<sequence length="165" mass="18938">MDRRCFAILCHLLRIIAGLTSTEVIVVKEMVAMFLHIVAHDVKNRVIQRKFMRSGALDRTYIKVNIPASDWDSIASTPRLPKHSWTKEEEAGLIELVHTSGWRSDNGTFRPWYLNQLARMMAFNIPGYNVHTSMIASQIKLLKRMFHALTEMRGPTYSGFGCNDE</sequence>
<dbReference type="PANTHER" id="PTHR46250:SF18">
    <property type="entry name" value="MYB_SANT-LIKE DOMAIN-CONTAINING PROTEIN"/>
    <property type="match status" value="1"/>
</dbReference>
<evidence type="ECO:0000313" key="4">
    <source>
        <dbReference type="Proteomes" id="UP000321393"/>
    </source>
</evidence>
<dbReference type="OrthoDB" id="1748457at2759"/>
<reference evidence="3 4" key="1">
    <citation type="submission" date="2019-08" db="EMBL/GenBank/DDBJ databases">
        <title>Draft genome sequences of two oriental melons (Cucumis melo L. var makuwa).</title>
        <authorList>
            <person name="Kwon S.-Y."/>
        </authorList>
    </citation>
    <scope>NUCLEOTIDE SEQUENCE [LARGE SCALE GENOMIC DNA]</scope>
    <source>
        <strain evidence="4">cv. SW 3</strain>
        <tissue evidence="3">Leaf</tissue>
    </source>
</reference>
<dbReference type="Pfam" id="PF26138">
    <property type="entry name" value="DUF8040"/>
    <property type="match status" value="1"/>
</dbReference>
<evidence type="ECO:0000313" key="3">
    <source>
        <dbReference type="EMBL" id="KAA0034906.1"/>
    </source>
</evidence>
<proteinExistence type="predicted"/>
<name>A0A5A7SYE2_CUCMM</name>
<gene>
    <name evidence="3" type="ORF">E6C27_scaffold103G00350</name>
</gene>
<dbReference type="Proteomes" id="UP000321393">
    <property type="component" value="Unassembled WGS sequence"/>
</dbReference>
<keyword evidence="1" id="KW-0732">Signal</keyword>
<evidence type="ECO:0000259" key="2">
    <source>
        <dbReference type="Pfam" id="PF26138"/>
    </source>
</evidence>
<comment type="caution">
    <text evidence="3">The sequence shown here is derived from an EMBL/GenBank/DDBJ whole genome shotgun (WGS) entry which is preliminary data.</text>
</comment>
<dbReference type="EMBL" id="SSTE01020233">
    <property type="protein sequence ID" value="KAA0034906.1"/>
    <property type="molecule type" value="Genomic_DNA"/>
</dbReference>
<evidence type="ECO:0000256" key="1">
    <source>
        <dbReference type="SAM" id="SignalP"/>
    </source>
</evidence>
<dbReference type="AlphaFoldDB" id="A0A5A7SYE2"/>
<accession>A0A5A7SYE2</accession>
<organism evidence="3 4">
    <name type="scientific">Cucumis melo var. makuwa</name>
    <name type="common">Oriental melon</name>
    <dbReference type="NCBI Taxonomy" id="1194695"/>
    <lineage>
        <taxon>Eukaryota</taxon>
        <taxon>Viridiplantae</taxon>
        <taxon>Streptophyta</taxon>
        <taxon>Embryophyta</taxon>
        <taxon>Tracheophyta</taxon>
        <taxon>Spermatophyta</taxon>
        <taxon>Magnoliopsida</taxon>
        <taxon>eudicotyledons</taxon>
        <taxon>Gunneridae</taxon>
        <taxon>Pentapetalae</taxon>
        <taxon>rosids</taxon>
        <taxon>fabids</taxon>
        <taxon>Cucurbitales</taxon>
        <taxon>Cucurbitaceae</taxon>
        <taxon>Benincaseae</taxon>
        <taxon>Cucumis</taxon>
    </lineage>
</organism>